<dbReference type="PROSITE" id="PS51194">
    <property type="entry name" value="HELICASE_CTER"/>
    <property type="match status" value="1"/>
</dbReference>
<dbReference type="AlphaFoldDB" id="A0A844GT03"/>
<evidence type="ECO:0000259" key="3">
    <source>
        <dbReference type="PROSITE" id="PS51194"/>
    </source>
</evidence>
<dbReference type="PROSITE" id="PS51192">
    <property type="entry name" value="HELICASE_ATP_BIND_1"/>
    <property type="match status" value="1"/>
</dbReference>
<dbReference type="SMART" id="SM00490">
    <property type="entry name" value="HELICc"/>
    <property type="match status" value="1"/>
</dbReference>
<dbReference type="InterPro" id="IPR001650">
    <property type="entry name" value="Helicase_C-like"/>
</dbReference>
<protein>
    <submittedName>
        <fullName evidence="4">DEAD/DEAH box helicase</fullName>
    </submittedName>
</protein>
<comment type="caution">
    <text evidence="4">The sequence shown here is derived from an EMBL/GenBank/DDBJ whole genome shotgun (WGS) entry which is preliminary data.</text>
</comment>
<name>A0A844GT03_9CHRO</name>
<dbReference type="InterPro" id="IPR022138">
    <property type="entry name" value="DUF3670"/>
</dbReference>
<dbReference type="Proteomes" id="UP000437131">
    <property type="component" value="Unassembled WGS sequence"/>
</dbReference>
<dbReference type="InterPro" id="IPR027417">
    <property type="entry name" value="P-loop_NTPase"/>
</dbReference>
<dbReference type="GO" id="GO:0004386">
    <property type="term" value="F:helicase activity"/>
    <property type="evidence" value="ECO:0007669"/>
    <property type="project" value="UniProtKB-KW"/>
</dbReference>
<dbReference type="Gene3D" id="3.40.50.10810">
    <property type="entry name" value="Tandem AAA-ATPase domain"/>
    <property type="match status" value="1"/>
</dbReference>
<accession>A0A844GT03</accession>
<dbReference type="InterPro" id="IPR049730">
    <property type="entry name" value="SNF2/RAD54-like_C"/>
</dbReference>
<dbReference type="CDD" id="cd18012">
    <property type="entry name" value="DEXQc_arch_SWI2_SNF2"/>
    <property type="match status" value="1"/>
</dbReference>
<reference evidence="4 5" key="1">
    <citation type="submission" date="2019-11" db="EMBL/GenBank/DDBJ databases">
        <title>Isolation of a new High Light Tolerant Cyanobacteria.</title>
        <authorList>
            <person name="Dobson Z."/>
            <person name="Vaughn N."/>
            <person name="Vaughn M."/>
            <person name="Fromme P."/>
            <person name="Mazor Y."/>
        </authorList>
    </citation>
    <scope>NUCLEOTIDE SEQUENCE [LARGE SCALE GENOMIC DNA]</scope>
    <source>
        <strain evidence="4 5">0216</strain>
    </source>
</reference>
<dbReference type="GO" id="GO:0005524">
    <property type="term" value="F:ATP binding"/>
    <property type="evidence" value="ECO:0007669"/>
    <property type="project" value="InterPro"/>
</dbReference>
<dbReference type="RefSeq" id="WP_099434569.1">
    <property type="nucleotide sequence ID" value="NZ_WMIA01000014.1"/>
</dbReference>
<dbReference type="EMBL" id="WMIA01000014">
    <property type="protein sequence ID" value="MTF39617.1"/>
    <property type="molecule type" value="Genomic_DNA"/>
</dbReference>
<evidence type="ECO:0000313" key="5">
    <source>
        <dbReference type="Proteomes" id="UP000437131"/>
    </source>
</evidence>
<dbReference type="Pfam" id="PF00176">
    <property type="entry name" value="SNF2-rel_dom"/>
    <property type="match status" value="1"/>
</dbReference>
<organism evidence="4 5">
    <name type="scientific">Cyanobacterium aponinum 0216</name>
    <dbReference type="NCBI Taxonomy" id="2676140"/>
    <lineage>
        <taxon>Bacteria</taxon>
        <taxon>Bacillati</taxon>
        <taxon>Cyanobacteriota</taxon>
        <taxon>Cyanophyceae</taxon>
        <taxon>Oscillatoriophycideae</taxon>
        <taxon>Chroococcales</taxon>
        <taxon>Geminocystaceae</taxon>
        <taxon>Cyanobacterium</taxon>
    </lineage>
</organism>
<sequence>MSILHGSFLIKKEEKYFIIWGEKWRNIEKEKFDLEAEFLYIYPFLIEDKQELGELLKQNSLGGIISDEAINNEDPESFWQWEMALFPVQKKPKSKTVIPLLYEHYLGISNKLSSVILYPWDVCGVKLSMDQLLRLLQQLPLNKVDYIAPDLRFWSHVYRWSLDLICRQKFIPSIDEKNNCFWQPLLDSNIDQGRLAHFIQLMPSICRCYVENEDDPNIPQQKLILEFLATILDAQIRCLLTNISTPVNNELMVQTWLESLNSEEKSKCHLSSLDNKRLQMAFDNWTLPIQENLISSDYQLVKKQYRLCFKLQPPSGQNQTDNYDNWKLDYYLQAIDNPDFLIPTEQIWLHPHPQLEIGDRIIDNPQEIILKGLGLAAKFYEPIAESLQESMPNYCSLNAISAYQFIRSAVWQLQDNGLGIILPNGLNSGVDEKRLGVKIEAKVNLKKGERLNLNTLLNYNLKVAVGDKTLTKKEFQNLLAQKSPIVEIDGQWLALQPADVKAAEDILNNTDSGTNLTVEDALRLSSGNSETIAKLPVVAFESSGALADLINSINDNQKVEVLNSPKDFQGTLRPYQELGFSWLYFLQKWNLGGCLADDMGLGKTIQLIAFILTLKEKKELNKPSLIVAPTSVLNNWAREIKKFAPSLNALIHHGDNRSKEKEFVKTSKKLDIIITSYSLVYRDFDTLNLVEWQGIILDEAQNIKNPQAKQTQAVHELNSEFRIALTGTPVENRLSELWSILEFLNPGYLGTQQFFQRRFTLPIEKYGDQHSLQTLRSLVQPFILRRLKTDKNIIQDLPEKQEMNVYCGLSSEQAQLYQNLVDESLEKINETTGIKRHGLVLTLLMKLKQVCNHPAHLLKEEKLNFSSRSGKLLRLEEMLEEVVAEGDRSLIFTQFAEWGNLLQPYLRKKLGVEVLFLSGSTKTEKRQEMVDRFQNDPQGPPIFILSLKAGGTGLNLTRANHVFHYDRWWNPAVENQATDRAYRIGQKQNVQVHKFVCSGTLEEKINDILESKQQLAEQTINSGEDWLTNLDTDQLRELLILERSAII</sequence>
<dbReference type="Pfam" id="PF00271">
    <property type="entry name" value="Helicase_C"/>
    <property type="match status" value="1"/>
</dbReference>
<dbReference type="InterPro" id="IPR038718">
    <property type="entry name" value="SNF2-like_sf"/>
</dbReference>
<dbReference type="PANTHER" id="PTHR10799">
    <property type="entry name" value="SNF2/RAD54 HELICASE FAMILY"/>
    <property type="match status" value="1"/>
</dbReference>
<proteinExistence type="predicted"/>
<dbReference type="Gene3D" id="3.40.50.300">
    <property type="entry name" value="P-loop containing nucleotide triphosphate hydrolases"/>
    <property type="match status" value="1"/>
</dbReference>
<evidence type="ECO:0000259" key="2">
    <source>
        <dbReference type="PROSITE" id="PS51192"/>
    </source>
</evidence>
<evidence type="ECO:0000256" key="1">
    <source>
        <dbReference type="ARBA" id="ARBA00022801"/>
    </source>
</evidence>
<dbReference type="GO" id="GO:0016787">
    <property type="term" value="F:hydrolase activity"/>
    <property type="evidence" value="ECO:0007669"/>
    <property type="project" value="UniProtKB-KW"/>
</dbReference>
<dbReference type="InterPro" id="IPR000330">
    <property type="entry name" value="SNF2_N"/>
</dbReference>
<evidence type="ECO:0000313" key="4">
    <source>
        <dbReference type="EMBL" id="MTF39617.1"/>
    </source>
</evidence>
<dbReference type="InterPro" id="IPR014001">
    <property type="entry name" value="Helicase_ATP-bd"/>
</dbReference>
<dbReference type="SUPFAM" id="SSF52540">
    <property type="entry name" value="P-loop containing nucleoside triphosphate hydrolases"/>
    <property type="match status" value="2"/>
</dbReference>
<feature type="domain" description="Helicase C-terminal" evidence="3">
    <location>
        <begin position="874"/>
        <end position="1031"/>
    </location>
</feature>
<dbReference type="SMART" id="SM00487">
    <property type="entry name" value="DEXDc"/>
    <property type="match status" value="1"/>
</dbReference>
<keyword evidence="4" id="KW-0347">Helicase</keyword>
<dbReference type="Pfam" id="PF12419">
    <property type="entry name" value="DUF3670"/>
    <property type="match status" value="1"/>
</dbReference>
<keyword evidence="1" id="KW-0378">Hydrolase</keyword>
<feature type="domain" description="Helicase ATP-binding" evidence="2">
    <location>
        <begin position="584"/>
        <end position="747"/>
    </location>
</feature>
<dbReference type="FunFam" id="3.40.50.300:FF:000533">
    <property type="entry name" value="Helicase, Snf2 family"/>
    <property type="match status" value="1"/>
</dbReference>
<keyword evidence="4" id="KW-0547">Nucleotide-binding</keyword>
<keyword evidence="4" id="KW-0067">ATP-binding</keyword>
<dbReference type="CDD" id="cd18793">
    <property type="entry name" value="SF2_C_SNF"/>
    <property type="match status" value="1"/>
</dbReference>
<gene>
    <name evidence="4" type="ORF">GGC33_11860</name>
</gene>